<dbReference type="RefSeq" id="WP_358355695.1">
    <property type="nucleotide sequence ID" value="NZ_JBEZFP010000048.1"/>
</dbReference>
<feature type="transmembrane region" description="Helical" evidence="2">
    <location>
        <begin position="192"/>
        <end position="216"/>
    </location>
</feature>
<feature type="region of interest" description="Disordered" evidence="1">
    <location>
        <begin position="75"/>
        <end position="99"/>
    </location>
</feature>
<evidence type="ECO:0000313" key="3">
    <source>
        <dbReference type="EMBL" id="MEU8135729.1"/>
    </source>
</evidence>
<dbReference type="EMBL" id="JBEZFP010000048">
    <property type="protein sequence ID" value="MEU8135729.1"/>
    <property type="molecule type" value="Genomic_DNA"/>
</dbReference>
<dbReference type="InterPro" id="IPR026467">
    <property type="entry name" value="Ser/Gly_Cys_C_dom"/>
</dbReference>
<evidence type="ECO:0000256" key="2">
    <source>
        <dbReference type="SAM" id="Phobius"/>
    </source>
</evidence>
<keyword evidence="2" id="KW-0472">Membrane</keyword>
<organism evidence="3 4">
    <name type="scientific">Streptodolium elevatio</name>
    <dbReference type="NCBI Taxonomy" id="3157996"/>
    <lineage>
        <taxon>Bacteria</taxon>
        <taxon>Bacillati</taxon>
        <taxon>Actinomycetota</taxon>
        <taxon>Actinomycetes</taxon>
        <taxon>Kitasatosporales</taxon>
        <taxon>Streptomycetaceae</taxon>
        <taxon>Streptodolium</taxon>
    </lineage>
</organism>
<feature type="compositionally biased region" description="Gly residues" evidence="1">
    <location>
        <begin position="329"/>
        <end position="338"/>
    </location>
</feature>
<feature type="compositionally biased region" description="Low complexity" evidence="1">
    <location>
        <begin position="339"/>
        <end position="363"/>
    </location>
</feature>
<comment type="caution">
    <text evidence="3">The sequence shown here is derived from an EMBL/GenBank/DDBJ whole genome shotgun (WGS) entry which is preliminary data.</text>
</comment>
<keyword evidence="2" id="KW-0812">Transmembrane</keyword>
<feature type="region of interest" description="Disordered" evidence="1">
    <location>
        <begin position="314"/>
        <end position="386"/>
    </location>
</feature>
<accession>A0ABV3DKN7</accession>
<feature type="transmembrane region" description="Helical" evidence="2">
    <location>
        <begin position="162"/>
        <end position="180"/>
    </location>
</feature>
<dbReference type="NCBIfam" id="TIGR04222">
    <property type="entry name" value="near_uncomplex"/>
    <property type="match status" value="1"/>
</dbReference>
<sequence>MVWLVVSAVLLAVAVWYARSVLRAGRARGNAPDAQDALDLHRLAFLAGGPARVADVAVLTAWARSAVTITPDGRVAPGPAVSGTAPGAPPSAVPDATPRGAAAPSAAFDAAVGSAVGGAGGTATVAGVRLAVADAPAVRTLRDPLFGMGLLNPPARTASLRTVRIVLSLIPLVAIAGLFAEPLSGSPSDDTALWSANLGAVLIVTGACCALLFFLFTRYNNLRAPLNDSSLFHLWNLVRDPATVQRLGDAVPGGHGLGEVALFGHDRIADAALREVFRQAARVTAGRVTSDGWTEQQWQAAADARGPLGGPTYADAYSAHHAPGTAPGPVGGAAGAPMGGSPADPFRAPAPGAAPQQPYAGPSPYGGGAAAYPPEQRPPWESHPNA</sequence>
<keyword evidence="4" id="KW-1185">Reference proteome</keyword>
<dbReference type="Proteomes" id="UP001551482">
    <property type="component" value="Unassembled WGS sequence"/>
</dbReference>
<keyword evidence="2" id="KW-1133">Transmembrane helix</keyword>
<protein>
    <submittedName>
        <fullName evidence="3">TIGR04222 domain-containing membrane protein</fullName>
    </submittedName>
</protein>
<name>A0ABV3DKN7_9ACTN</name>
<proteinExistence type="predicted"/>
<reference evidence="3 4" key="1">
    <citation type="submission" date="2024-06" db="EMBL/GenBank/DDBJ databases">
        <title>The Natural Products Discovery Center: Release of the First 8490 Sequenced Strains for Exploring Actinobacteria Biosynthetic Diversity.</title>
        <authorList>
            <person name="Kalkreuter E."/>
            <person name="Kautsar S.A."/>
            <person name="Yang D."/>
            <person name="Bader C.D."/>
            <person name="Teijaro C.N."/>
            <person name="Fluegel L."/>
            <person name="Davis C.M."/>
            <person name="Simpson J.R."/>
            <person name="Lauterbach L."/>
            <person name="Steele A.D."/>
            <person name="Gui C."/>
            <person name="Meng S."/>
            <person name="Li G."/>
            <person name="Viehrig K."/>
            <person name="Ye F."/>
            <person name="Su P."/>
            <person name="Kiefer A.F."/>
            <person name="Nichols A."/>
            <person name="Cepeda A.J."/>
            <person name="Yan W."/>
            <person name="Fan B."/>
            <person name="Jiang Y."/>
            <person name="Adhikari A."/>
            <person name="Zheng C.-J."/>
            <person name="Schuster L."/>
            <person name="Cowan T.M."/>
            <person name="Smanski M.J."/>
            <person name="Chevrette M.G."/>
            <person name="De Carvalho L.P.S."/>
            <person name="Shen B."/>
        </authorList>
    </citation>
    <scope>NUCLEOTIDE SEQUENCE [LARGE SCALE GENOMIC DNA]</scope>
    <source>
        <strain evidence="3 4">NPDC048946</strain>
    </source>
</reference>
<gene>
    <name evidence="3" type="ORF">AB0C36_19690</name>
</gene>
<evidence type="ECO:0000256" key="1">
    <source>
        <dbReference type="SAM" id="MobiDB-lite"/>
    </source>
</evidence>
<evidence type="ECO:0000313" key="4">
    <source>
        <dbReference type="Proteomes" id="UP001551482"/>
    </source>
</evidence>